<feature type="transmembrane region" description="Helical" evidence="7">
    <location>
        <begin position="200"/>
        <end position="218"/>
    </location>
</feature>
<keyword evidence="7" id="KW-0961">Cell wall biogenesis/degradation</keyword>
<evidence type="ECO:0000313" key="11">
    <source>
        <dbReference type="Proteomes" id="UP001321786"/>
    </source>
</evidence>
<proteinExistence type="inferred from homology"/>
<name>A0AAU9E4H2_9FIRM</name>
<comment type="function">
    <text evidence="7">Catalyzes the initial step of the lipid cycle reactions in the biosynthesis of the cell wall peptidoglycan: transfers peptidoglycan precursor phospho-MurNAc-pentapeptide from UDP-MurNAc-pentapeptide onto the lipid carrier undecaprenyl phosphate, yielding undecaprenyl-pyrophosphoryl-MurNAc-pentapeptide, known as lipid I.</text>
</comment>
<keyword evidence="11" id="KW-1185">Reference proteome</keyword>
<accession>A0AAU9E4H2</accession>
<evidence type="ECO:0000256" key="3">
    <source>
        <dbReference type="ARBA" id="ARBA00022679"/>
    </source>
</evidence>
<feature type="transmembrane region" description="Helical" evidence="7">
    <location>
        <begin position="53"/>
        <end position="75"/>
    </location>
</feature>
<dbReference type="PROSITE" id="PS01347">
    <property type="entry name" value="MRAY_1"/>
    <property type="match status" value="1"/>
</dbReference>
<dbReference type="AlphaFoldDB" id="A0AAU9E4H2"/>
<keyword evidence="7" id="KW-0131">Cell cycle</keyword>
<evidence type="ECO:0000256" key="2">
    <source>
        <dbReference type="ARBA" id="ARBA00005583"/>
    </source>
</evidence>
<comment type="cofactor">
    <cofactor evidence="7 9">
        <name>Mg(2+)</name>
        <dbReference type="ChEBI" id="CHEBI:18420"/>
    </cofactor>
</comment>
<sequence length="321" mass="35226">MIVESININMFLSFIISFLSAVILAPFIIPLLKKMKFGQSIREEGPKSHQVKTGTPTMGGLIILTAILASFLISLNFSDKTLVIIMGLMFFGLVGFIDDYIKIGLKRNLGLTAKQKILGQLIVSLIIAIYSIKLGTDIHIPFIKHNLDLGIFYIPFIVFLLVGVSNSVNLTDGLDGLSSGVSIIVTLFFSIVAYKLGEFHVSFVTISITGACLGFLLFNKYPAKVFMGDVGSLALGGAIASISIVLKEPIILIIVGGIFVAETFSVILQVSYFKLTGKRIFKMSPLHHHFELSGWKETKVVKVFWLVSVLLSLIGYFVLFH</sequence>
<feature type="transmembrane region" description="Helical" evidence="7">
    <location>
        <begin position="6"/>
        <end position="32"/>
    </location>
</feature>
<dbReference type="GO" id="GO:0046872">
    <property type="term" value="F:metal ion binding"/>
    <property type="evidence" value="ECO:0007669"/>
    <property type="project" value="UniProtKB-KW"/>
</dbReference>
<feature type="transmembrane region" description="Helical" evidence="7">
    <location>
        <begin position="250"/>
        <end position="273"/>
    </location>
</feature>
<keyword evidence="7 9" id="KW-0460">Magnesium</keyword>
<keyword evidence="7" id="KW-0573">Peptidoglycan synthesis</keyword>
<dbReference type="GO" id="GO:0008360">
    <property type="term" value="P:regulation of cell shape"/>
    <property type="evidence" value="ECO:0007669"/>
    <property type="project" value="UniProtKB-KW"/>
</dbReference>
<dbReference type="CDD" id="cd06852">
    <property type="entry name" value="GT_MraY"/>
    <property type="match status" value="1"/>
</dbReference>
<keyword evidence="7 9" id="KW-0479">Metal-binding</keyword>
<organism evidence="10 11">
    <name type="scientific">Helicovermis profundi</name>
    <dbReference type="NCBI Taxonomy" id="3065157"/>
    <lineage>
        <taxon>Bacteria</taxon>
        <taxon>Bacillati</taxon>
        <taxon>Bacillota</taxon>
        <taxon>Clostridia</taxon>
        <taxon>Helicovermis</taxon>
    </lineage>
</organism>
<feature type="transmembrane region" description="Helical" evidence="7">
    <location>
        <begin position="176"/>
        <end position="194"/>
    </location>
</feature>
<feature type="transmembrane region" description="Helical" evidence="7">
    <location>
        <begin position="147"/>
        <end position="164"/>
    </location>
</feature>
<feature type="binding site" evidence="9">
    <location>
        <position position="229"/>
    </location>
    <ligand>
        <name>Mg(2+)</name>
        <dbReference type="ChEBI" id="CHEBI:18420"/>
    </ligand>
</feature>
<comment type="pathway">
    <text evidence="7">Cell wall biogenesis; peptidoglycan biosynthesis.</text>
</comment>
<evidence type="ECO:0000256" key="4">
    <source>
        <dbReference type="ARBA" id="ARBA00022692"/>
    </source>
</evidence>
<keyword evidence="7" id="KW-0133">Cell shape</keyword>
<evidence type="ECO:0000256" key="7">
    <source>
        <dbReference type="HAMAP-Rule" id="MF_00038"/>
    </source>
</evidence>
<keyword evidence="5 7" id="KW-1133">Transmembrane helix</keyword>
<feature type="transmembrane region" description="Helical" evidence="7">
    <location>
        <begin position="117"/>
        <end position="135"/>
    </location>
</feature>
<dbReference type="EC" id="2.7.8.13" evidence="7 8"/>
<dbReference type="InterPro" id="IPR003524">
    <property type="entry name" value="PNAcMuramoyl-5peptid_Trfase"/>
</dbReference>
<comment type="subcellular location">
    <subcellularLocation>
        <location evidence="7">Cell membrane</location>
        <topology evidence="7">Multi-pass membrane protein</topology>
    </subcellularLocation>
    <subcellularLocation>
        <location evidence="1">Membrane</location>
        <topology evidence="1">Multi-pass membrane protein</topology>
    </subcellularLocation>
</comment>
<dbReference type="GO" id="GO:0008963">
    <property type="term" value="F:phospho-N-acetylmuramoyl-pentapeptide-transferase activity"/>
    <property type="evidence" value="ECO:0007669"/>
    <property type="project" value="UniProtKB-UniRule"/>
</dbReference>
<dbReference type="PROSITE" id="PS01348">
    <property type="entry name" value="MRAY_2"/>
    <property type="match status" value="1"/>
</dbReference>
<comment type="similarity">
    <text evidence="2 7">Belongs to the glycosyltransferase 4 family. MraY subfamily.</text>
</comment>
<dbReference type="NCBIfam" id="TIGR00445">
    <property type="entry name" value="mraY"/>
    <property type="match status" value="1"/>
</dbReference>
<dbReference type="PANTHER" id="PTHR22926:SF5">
    <property type="entry name" value="PHOSPHO-N-ACETYLMURAMOYL-PENTAPEPTIDE-TRANSFERASE HOMOLOG"/>
    <property type="match status" value="1"/>
</dbReference>
<keyword evidence="3 7" id="KW-0808">Transferase</keyword>
<dbReference type="GO" id="GO:0009252">
    <property type="term" value="P:peptidoglycan biosynthetic process"/>
    <property type="evidence" value="ECO:0007669"/>
    <property type="project" value="UniProtKB-UniRule"/>
</dbReference>
<feature type="transmembrane region" description="Helical" evidence="7">
    <location>
        <begin position="81"/>
        <end position="97"/>
    </location>
</feature>
<keyword evidence="4 7" id="KW-0812">Transmembrane</keyword>
<dbReference type="GO" id="GO:0051301">
    <property type="term" value="P:cell division"/>
    <property type="evidence" value="ECO:0007669"/>
    <property type="project" value="UniProtKB-KW"/>
</dbReference>
<dbReference type="Proteomes" id="UP001321786">
    <property type="component" value="Chromosome"/>
</dbReference>
<dbReference type="HAMAP" id="MF_00038">
    <property type="entry name" value="MraY"/>
    <property type="match status" value="1"/>
</dbReference>
<dbReference type="RefSeq" id="WP_338535131.1">
    <property type="nucleotide sequence ID" value="NZ_AP028654.1"/>
</dbReference>
<protein>
    <recommendedName>
        <fullName evidence="7 8">Phospho-N-acetylmuramoyl-pentapeptide-transferase</fullName>
        <ecNumber evidence="7 8">2.7.8.13</ecNumber>
    </recommendedName>
    <alternativeName>
        <fullName evidence="7">UDP-MurNAc-pentapeptide phosphotransferase</fullName>
    </alternativeName>
</protein>
<comment type="catalytic activity">
    <reaction evidence="7">
        <text>UDP-N-acetyl-alpha-D-muramoyl-L-alanyl-gamma-D-glutamyl-meso-2,6-diaminopimeloyl-D-alanyl-D-alanine + di-trans,octa-cis-undecaprenyl phosphate = di-trans,octa-cis-undecaprenyl diphospho-N-acetyl-alpha-D-muramoyl-L-alanyl-D-glutamyl-meso-2,6-diaminopimeloyl-D-alanyl-D-alanine + UMP</text>
        <dbReference type="Rhea" id="RHEA:28386"/>
        <dbReference type="ChEBI" id="CHEBI:57865"/>
        <dbReference type="ChEBI" id="CHEBI:60392"/>
        <dbReference type="ChEBI" id="CHEBI:61386"/>
        <dbReference type="ChEBI" id="CHEBI:61387"/>
        <dbReference type="EC" id="2.7.8.13"/>
    </reaction>
</comment>
<dbReference type="PANTHER" id="PTHR22926">
    <property type="entry name" value="PHOSPHO-N-ACETYLMURAMOYL-PENTAPEPTIDE-TRANSFERASE"/>
    <property type="match status" value="1"/>
</dbReference>
<dbReference type="GO" id="GO:0071555">
    <property type="term" value="P:cell wall organization"/>
    <property type="evidence" value="ECO:0007669"/>
    <property type="project" value="UniProtKB-KW"/>
</dbReference>
<dbReference type="KEGG" id="hprf:HLPR_18320"/>
<dbReference type="GO" id="GO:0005886">
    <property type="term" value="C:plasma membrane"/>
    <property type="evidence" value="ECO:0007669"/>
    <property type="project" value="UniProtKB-SubCell"/>
</dbReference>
<feature type="transmembrane region" description="Helical" evidence="7">
    <location>
        <begin position="225"/>
        <end position="244"/>
    </location>
</feature>
<evidence type="ECO:0000313" key="10">
    <source>
        <dbReference type="EMBL" id="BEP29501.1"/>
    </source>
</evidence>
<keyword evidence="7" id="KW-0132">Cell division</keyword>
<reference evidence="10 11" key="1">
    <citation type="submission" date="2023-08" db="EMBL/GenBank/DDBJ databases">
        <title>Helicovermis profunda gen. nov., sp. nov., a novel mesophilic, fermentative bacterium within the Bacillota from a deep-sea hydrothermal vent chimney.</title>
        <authorList>
            <person name="Miyazaki U."/>
            <person name="Mizutani D."/>
            <person name="Hashimoto Y."/>
            <person name="Tame A."/>
            <person name="Sawayama S."/>
            <person name="Miyazaki J."/>
            <person name="Takai K."/>
            <person name="Nakagawa S."/>
        </authorList>
    </citation>
    <scope>NUCLEOTIDE SEQUENCE [LARGE SCALE GENOMIC DNA]</scope>
    <source>
        <strain evidence="10 11">S502</strain>
    </source>
</reference>
<dbReference type="EMBL" id="AP028654">
    <property type="protein sequence ID" value="BEP29501.1"/>
    <property type="molecule type" value="Genomic_DNA"/>
</dbReference>
<dbReference type="InterPro" id="IPR018480">
    <property type="entry name" value="PNAcMuramoyl-5peptid_Trfase_CS"/>
</dbReference>
<feature type="binding site" evidence="9">
    <location>
        <position position="169"/>
    </location>
    <ligand>
        <name>Mg(2+)</name>
        <dbReference type="ChEBI" id="CHEBI:18420"/>
    </ligand>
</feature>
<gene>
    <name evidence="7 10" type="primary">mraY</name>
    <name evidence="10" type="ORF">HLPR_18320</name>
</gene>
<evidence type="ECO:0000256" key="6">
    <source>
        <dbReference type="ARBA" id="ARBA00023136"/>
    </source>
</evidence>
<evidence type="ECO:0000256" key="8">
    <source>
        <dbReference type="NCBIfam" id="TIGR00445"/>
    </source>
</evidence>
<keyword evidence="6 7" id="KW-0472">Membrane</keyword>
<evidence type="ECO:0000256" key="9">
    <source>
        <dbReference type="PIRSR" id="PIRSR600715-1"/>
    </source>
</evidence>
<dbReference type="Pfam" id="PF00953">
    <property type="entry name" value="Glycos_transf_4"/>
    <property type="match status" value="1"/>
</dbReference>
<keyword evidence="7" id="KW-1003">Cell membrane</keyword>
<dbReference type="InterPro" id="IPR000715">
    <property type="entry name" value="Glycosyl_transferase_4"/>
</dbReference>
<feature type="transmembrane region" description="Helical" evidence="7">
    <location>
        <begin position="303"/>
        <end position="320"/>
    </location>
</feature>
<evidence type="ECO:0000256" key="1">
    <source>
        <dbReference type="ARBA" id="ARBA00004141"/>
    </source>
</evidence>
<evidence type="ECO:0000256" key="5">
    <source>
        <dbReference type="ARBA" id="ARBA00022989"/>
    </source>
</evidence>
<dbReference type="Pfam" id="PF10555">
    <property type="entry name" value="MraY_sig1"/>
    <property type="match status" value="1"/>
</dbReference>